<dbReference type="RefSeq" id="WP_345648691.1">
    <property type="nucleotide sequence ID" value="NZ_BAABLY010000059.1"/>
</dbReference>
<evidence type="ECO:0000313" key="1">
    <source>
        <dbReference type="EMBL" id="MEQ3539743.1"/>
    </source>
</evidence>
<proteinExistence type="predicted"/>
<comment type="caution">
    <text evidence="1">The sequence shown here is derived from an EMBL/GenBank/DDBJ whole genome shotgun (WGS) entry which is preliminary data.</text>
</comment>
<gene>
    <name evidence="1" type="ORF">WHI96_12980</name>
</gene>
<reference evidence="1 2" key="1">
    <citation type="submission" date="2024-03" db="EMBL/GenBank/DDBJ databases">
        <title>Draft genome sequence of Pseudonocardia tropica JCM 19149.</title>
        <authorList>
            <person name="Butdee W."/>
            <person name="Duangmal K."/>
        </authorList>
    </citation>
    <scope>NUCLEOTIDE SEQUENCE [LARGE SCALE GENOMIC DNA]</scope>
    <source>
        <strain evidence="1 2">JCM 19149</strain>
    </source>
</reference>
<keyword evidence="2" id="KW-1185">Reference proteome</keyword>
<protein>
    <submittedName>
        <fullName evidence="1">Uncharacterized protein</fullName>
    </submittedName>
</protein>
<dbReference type="Proteomes" id="UP001464923">
    <property type="component" value="Unassembled WGS sequence"/>
</dbReference>
<dbReference type="EMBL" id="JBEDNP010000006">
    <property type="protein sequence ID" value="MEQ3539743.1"/>
    <property type="molecule type" value="Genomic_DNA"/>
</dbReference>
<organism evidence="1 2">
    <name type="scientific">Pseudonocardia tropica</name>
    <dbReference type="NCBI Taxonomy" id="681289"/>
    <lineage>
        <taxon>Bacteria</taxon>
        <taxon>Bacillati</taxon>
        <taxon>Actinomycetota</taxon>
        <taxon>Actinomycetes</taxon>
        <taxon>Pseudonocardiales</taxon>
        <taxon>Pseudonocardiaceae</taxon>
        <taxon>Pseudonocardia</taxon>
    </lineage>
</organism>
<accession>A0ABV1JXV8</accession>
<sequence length="116" mass="12212">MTEGSGSEAALGDSGPWVRHLGLAWAAVTGAAAGDLVIGDEPTPSRPGRAVLLLDGCSGWYAELHRLGAELHDQPGGRSWRVDVLCRPLGWLGNSYATWLVDDGVPPNTAQRVMGH</sequence>
<evidence type="ECO:0000313" key="2">
    <source>
        <dbReference type="Proteomes" id="UP001464923"/>
    </source>
</evidence>
<name>A0ABV1JXV8_9PSEU</name>